<dbReference type="EMBL" id="CP027231">
    <property type="protein sequence ID" value="AVM52485.1"/>
    <property type="molecule type" value="Genomic_DNA"/>
</dbReference>
<proteinExistence type="predicted"/>
<evidence type="ECO:0000256" key="3">
    <source>
        <dbReference type="SAM" id="MobiDB-lite"/>
    </source>
</evidence>
<dbReference type="PROSITE" id="PS50966">
    <property type="entry name" value="ZF_SWIM"/>
    <property type="match status" value="1"/>
</dbReference>
<evidence type="ECO:0000259" key="4">
    <source>
        <dbReference type="PROSITE" id="PS50966"/>
    </source>
</evidence>
<evidence type="ECO:0000259" key="6">
    <source>
        <dbReference type="PROSITE" id="PS51194"/>
    </source>
</evidence>
<dbReference type="SUPFAM" id="SSF52540">
    <property type="entry name" value="P-loop containing nucleoside triphosphate hydrolases"/>
    <property type="match status" value="2"/>
</dbReference>
<feature type="region of interest" description="Disordered" evidence="3">
    <location>
        <begin position="687"/>
        <end position="763"/>
    </location>
</feature>
<dbReference type="PROSITE" id="PS51194">
    <property type="entry name" value="HELICASE_CTER"/>
    <property type="match status" value="1"/>
</dbReference>
<protein>
    <submittedName>
        <fullName evidence="7">ATP-dependent helicase</fullName>
    </submittedName>
</protein>
<feature type="compositionally biased region" description="Basic residues" evidence="3">
    <location>
        <begin position="7"/>
        <end position="21"/>
    </location>
</feature>
<dbReference type="InterPro" id="IPR038718">
    <property type="entry name" value="SNF2-like_sf"/>
</dbReference>
<dbReference type="PANTHER" id="PTHR45629:SF7">
    <property type="entry name" value="DNA EXCISION REPAIR PROTEIN ERCC-6-RELATED"/>
    <property type="match status" value="1"/>
</dbReference>
<feature type="domain" description="Helicase C-terminal" evidence="6">
    <location>
        <begin position="519"/>
        <end position="685"/>
    </location>
</feature>
<dbReference type="PANTHER" id="PTHR45629">
    <property type="entry name" value="SNF2/RAD54 FAMILY MEMBER"/>
    <property type="match status" value="1"/>
</dbReference>
<dbReference type="InterPro" id="IPR007527">
    <property type="entry name" value="Znf_SWIM"/>
</dbReference>
<dbReference type="Pfam" id="PF00176">
    <property type="entry name" value="SNF2-rel_dom"/>
    <property type="match status" value="1"/>
</dbReference>
<sequence>MNDGTTHKSKNKRSKSKKQVKKIPWQYKPEGVDLKTWQVLLRKQAAKDLNMTVCCADEKKSPGEYIVRNRHLGREYKVVYRGAKSPWNYCSCMDFKTSQLGTCKHLEAVKLWIRKGRRVHSEIPPYTSVYIDYSKGRQVRIRIGSDHAEEFRMLAKDYFNKDDSLKPSSYKHFNVFLQRAREIDNTFRCYQDALNYVLEKREHEQREKWVGTLVKEDFEDLLRTRLYPYQEKGILFAAEAGRCIIADEMGLGKTIQAIGTSELLRKKGYVNSTLIMCPTSLKYQWKREIERFTGQTVRVIEGDHLKRREQYGAPEAYKIVSYYAVCNDIKVLGDMEADMLIIDEVQRLKNWDTQIAKAARKIKSHYAVILSGTPLENKLEELYSIIELVDQFCLGPYYLFRNRYIITDNKGATLGYRNLNEISGRLKPCLIRRKKSDVKLQMPTRQDKNLMVPMTKEQMEVHDEAKWRVSCLLKKWEKMHFLSETDRNRLIQNLQQMRMVCDSTYILDQKTRFDTKVDEVMNIVSNIVESGDEKVVIFSQWERMTRLMAKEMDAKGIRYEYLHGGVPSIKRKDLVNNFTDIPEIRVFLSTDAGSTGLNLQAASVLINIDLPWNPAVLEQRVARIYRIGQKKNIQVVNLVSAHTFEEDMLGKLRFKASMFEGVLDGGEDTIFAGNSKFKDMMEQLSTAMDDSERGSFADESTIDKSDEEPKRQEEENSEPIVHTTDEEDILQTERFSDTAEQQVGHSGLDSQGKEHEKHNTVDSRKLAEQGLSFFSGLAHILQSPETTRDFVNEIVEENPETGETVLKIPVKDKETVTRLLSGLANLWETLSVQSTKENY</sequence>
<dbReference type="PROSITE" id="PS51192">
    <property type="entry name" value="HELICASE_ATP_BIND_1"/>
    <property type="match status" value="1"/>
</dbReference>
<dbReference type="Proteomes" id="UP000238304">
    <property type="component" value="Chromosome"/>
</dbReference>
<dbReference type="InterPro" id="IPR001650">
    <property type="entry name" value="Helicase_C-like"/>
</dbReference>
<evidence type="ECO:0000313" key="8">
    <source>
        <dbReference type="Proteomes" id="UP000238304"/>
    </source>
</evidence>
<accession>A0ABM6T6K4</accession>
<reference evidence="7 8" key="1">
    <citation type="submission" date="2018-02" db="EMBL/GenBank/DDBJ databases">
        <authorList>
            <person name="Holder M.E."/>
            <person name="Ajami N.J."/>
            <person name="Petrosino J.F."/>
        </authorList>
    </citation>
    <scope>NUCLEOTIDE SEQUENCE [LARGE SCALE GENOMIC DNA]</scope>
    <source>
        <strain evidence="7 8">ATCC 33285</strain>
    </source>
</reference>
<name>A0ABM6T6K4_9BACE</name>
<dbReference type="Gene3D" id="3.40.50.10810">
    <property type="entry name" value="Tandem AAA-ATPase domain"/>
    <property type="match status" value="1"/>
</dbReference>
<keyword evidence="1" id="KW-0378">Hydrolase</keyword>
<keyword evidence="7" id="KW-0547">Nucleotide-binding</keyword>
<dbReference type="InterPro" id="IPR000330">
    <property type="entry name" value="SNF2_N"/>
</dbReference>
<keyword evidence="2" id="KW-0863">Zinc-finger</keyword>
<evidence type="ECO:0000256" key="2">
    <source>
        <dbReference type="PROSITE-ProRule" id="PRU00325"/>
    </source>
</evidence>
<feature type="region of interest" description="Disordered" evidence="3">
    <location>
        <begin position="1"/>
        <end position="22"/>
    </location>
</feature>
<dbReference type="Gene3D" id="3.40.50.300">
    <property type="entry name" value="P-loop containing nucleotide triphosphate hydrolases"/>
    <property type="match status" value="1"/>
</dbReference>
<keyword evidence="7" id="KW-0347">Helicase</keyword>
<evidence type="ECO:0000259" key="5">
    <source>
        <dbReference type="PROSITE" id="PS51192"/>
    </source>
</evidence>
<gene>
    <name evidence="7" type="ORF">C4H11_05610</name>
</gene>
<feature type="domain" description="Helicase ATP-binding" evidence="5">
    <location>
        <begin position="234"/>
        <end position="392"/>
    </location>
</feature>
<dbReference type="GO" id="GO:0004386">
    <property type="term" value="F:helicase activity"/>
    <property type="evidence" value="ECO:0007669"/>
    <property type="project" value="UniProtKB-KW"/>
</dbReference>
<dbReference type="CDD" id="cd17919">
    <property type="entry name" value="DEXHc_Snf"/>
    <property type="match status" value="1"/>
</dbReference>
<feature type="domain" description="SWIM-type" evidence="4">
    <location>
        <begin position="76"/>
        <end position="114"/>
    </location>
</feature>
<evidence type="ECO:0000256" key="1">
    <source>
        <dbReference type="ARBA" id="ARBA00022801"/>
    </source>
</evidence>
<keyword evidence="2" id="KW-0479">Metal-binding</keyword>
<dbReference type="InterPro" id="IPR049730">
    <property type="entry name" value="SNF2/RAD54-like_C"/>
</dbReference>
<dbReference type="Pfam" id="PF00271">
    <property type="entry name" value="Helicase_C"/>
    <property type="match status" value="1"/>
</dbReference>
<organism evidence="7 8">
    <name type="scientific">Bacteroides zoogleoformans</name>
    <dbReference type="NCBI Taxonomy" id="28119"/>
    <lineage>
        <taxon>Bacteria</taxon>
        <taxon>Pseudomonadati</taxon>
        <taxon>Bacteroidota</taxon>
        <taxon>Bacteroidia</taxon>
        <taxon>Bacteroidales</taxon>
        <taxon>Bacteroidaceae</taxon>
        <taxon>Bacteroides</taxon>
    </lineage>
</organism>
<dbReference type="CDD" id="cd18793">
    <property type="entry name" value="SF2_C_SNF"/>
    <property type="match status" value="1"/>
</dbReference>
<dbReference type="SMART" id="SM00490">
    <property type="entry name" value="HELICc"/>
    <property type="match status" value="1"/>
</dbReference>
<feature type="compositionally biased region" description="Basic and acidic residues" evidence="3">
    <location>
        <begin position="751"/>
        <end position="763"/>
    </location>
</feature>
<evidence type="ECO:0000313" key="7">
    <source>
        <dbReference type="EMBL" id="AVM52485.1"/>
    </source>
</evidence>
<dbReference type="InterPro" id="IPR027417">
    <property type="entry name" value="P-loop_NTPase"/>
</dbReference>
<feature type="compositionally biased region" description="Basic and acidic residues" evidence="3">
    <location>
        <begin position="690"/>
        <end position="714"/>
    </location>
</feature>
<keyword evidence="7" id="KW-0067">ATP-binding</keyword>
<keyword evidence="2" id="KW-0862">Zinc</keyword>
<dbReference type="InterPro" id="IPR050496">
    <property type="entry name" value="SNF2_RAD54_helicase_repair"/>
</dbReference>
<dbReference type="SMART" id="SM00487">
    <property type="entry name" value="DEXDc"/>
    <property type="match status" value="1"/>
</dbReference>
<keyword evidence="8" id="KW-1185">Reference proteome</keyword>
<dbReference type="InterPro" id="IPR014001">
    <property type="entry name" value="Helicase_ATP-bd"/>
</dbReference>